<keyword evidence="5" id="KW-0349">Heme</keyword>
<comment type="subcellular location">
    <subcellularLocation>
        <location evidence="2">Membrane</location>
        <topology evidence="2">Single-pass membrane protein</topology>
    </subcellularLocation>
</comment>
<dbReference type="Proteomes" id="UP000298390">
    <property type="component" value="Unassembled WGS sequence"/>
</dbReference>
<evidence type="ECO:0000256" key="8">
    <source>
        <dbReference type="ARBA" id="ARBA00022989"/>
    </source>
</evidence>
<comment type="pathway">
    <text evidence="3">Secondary metabolite biosynthesis.</text>
</comment>
<name>A0A4Y9YKY4_9APHY</name>
<evidence type="ECO:0000256" key="12">
    <source>
        <dbReference type="ARBA" id="ARBA00023136"/>
    </source>
</evidence>
<keyword evidence="10" id="KW-0408">Iron</keyword>
<evidence type="ECO:0000313" key="15">
    <source>
        <dbReference type="EMBL" id="TFY62373.1"/>
    </source>
</evidence>
<evidence type="ECO:0008006" key="17">
    <source>
        <dbReference type="Google" id="ProtNLM"/>
    </source>
</evidence>
<evidence type="ECO:0000256" key="6">
    <source>
        <dbReference type="ARBA" id="ARBA00022692"/>
    </source>
</evidence>
<dbReference type="CDD" id="cd11065">
    <property type="entry name" value="CYP64-like"/>
    <property type="match status" value="1"/>
</dbReference>
<evidence type="ECO:0000256" key="7">
    <source>
        <dbReference type="ARBA" id="ARBA00022723"/>
    </source>
</evidence>
<comment type="cofactor">
    <cofactor evidence="1">
        <name>heme</name>
        <dbReference type="ChEBI" id="CHEBI:30413"/>
    </cofactor>
</comment>
<dbReference type="GO" id="GO:0016705">
    <property type="term" value="F:oxidoreductase activity, acting on paired donors, with incorporation or reduction of molecular oxygen"/>
    <property type="evidence" value="ECO:0007669"/>
    <property type="project" value="InterPro"/>
</dbReference>
<evidence type="ECO:0000256" key="2">
    <source>
        <dbReference type="ARBA" id="ARBA00004167"/>
    </source>
</evidence>
<dbReference type="GO" id="GO:0016020">
    <property type="term" value="C:membrane"/>
    <property type="evidence" value="ECO:0007669"/>
    <property type="project" value="UniProtKB-SubCell"/>
</dbReference>
<dbReference type="InterPro" id="IPR050364">
    <property type="entry name" value="Cytochrome_P450_fung"/>
</dbReference>
<protein>
    <recommendedName>
        <fullName evidence="17">Cytochrome P450</fullName>
    </recommendedName>
</protein>
<evidence type="ECO:0000256" key="5">
    <source>
        <dbReference type="ARBA" id="ARBA00022617"/>
    </source>
</evidence>
<evidence type="ECO:0000256" key="4">
    <source>
        <dbReference type="ARBA" id="ARBA00010617"/>
    </source>
</evidence>
<keyword evidence="14" id="KW-0732">Signal</keyword>
<evidence type="ECO:0000256" key="3">
    <source>
        <dbReference type="ARBA" id="ARBA00005179"/>
    </source>
</evidence>
<dbReference type="PANTHER" id="PTHR46300:SF7">
    <property type="entry name" value="P450, PUTATIVE (EUROFUNG)-RELATED"/>
    <property type="match status" value="1"/>
</dbReference>
<evidence type="ECO:0000256" key="14">
    <source>
        <dbReference type="SAM" id="SignalP"/>
    </source>
</evidence>
<gene>
    <name evidence="15" type="ORF">EVJ58_g3919</name>
</gene>
<keyword evidence="11" id="KW-0503">Monooxygenase</keyword>
<feature type="chain" id="PRO_5021439735" description="Cytochrome P450" evidence="14">
    <location>
        <begin position="22"/>
        <end position="498"/>
    </location>
</feature>
<reference evidence="15 16" key="1">
    <citation type="submission" date="2019-01" db="EMBL/GenBank/DDBJ databases">
        <title>Genome sequencing of the rare red list fungi Fomitopsis rosea.</title>
        <authorList>
            <person name="Buettner E."/>
            <person name="Kellner H."/>
        </authorList>
    </citation>
    <scope>NUCLEOTIDE SEQUENCE [LARGE SCALE GENOMIC DNA]</scope>
    <source>
        <strain evidence="15 16">DSM 105464</strain>
    </source>
</reference>
<evidence type="ECO:0000256" key="9">
    <source>
        <dbReference type="ARBA" id="ARBA00023002"/>
    </source>
</evidence>
<keyword evidence="7" id="KW-0479">Metal-binding</keyword>
<feature type="compositionally biased region" description="Basic residues" evidence="13">
    <location>
        <begin position="32"/>
        <end position="44"/>
    </location>
</feature>
<organism evidence="15 16">
    <name type="scientific">Rhodofomes roseus</name>
    <dbReference type="NCBI Taxonomy" id="34475"/>
    <lineage>
        <taxon>Eukaryota</taxon>
        <taxon>Fungi</taxon>
        <taxon>Dikarya</taxon>
        <taxon>Basidiomycota</taxon>
        <taxon>Agaricomycotina</taxon>
        <taxon>Agaricomycetes</taxon>
        <taxon>Polyporales</taxon>
        <taxon>Rhodofomes</taxon>
    </lineage>
</organism>
<evidence type="ECO:0000256" key="10">
    <source>
        <dbReference type="ARBA" id="ARBA00023004"/>
    </source>
</evidence>
<dbReference type="GO" id="GO:0020037">
    <property type="term" value="F:heme binding"/>
    <property type="evidence" value="ECO:0007669"/>
    <property type="project" value="InterPro"/>
</dbReference>
<keyword evidence="8" id="KW-1133">Transmembrane helix</keyword>
<evidence type="ECO:0000256" key="13">
    <source>
        <dbReference type="SAM" id="MobiDB-lite"/>
    </source>
</evidence>
<dbReference type="InterPro" id="IPR001128">
    <property type="entry name" value="Cyt_P450"/>
</dbReference>
<dbReference type="STRING" id="34475.A0A4Y9YKY4"/>
<evidence type="ECO:0000313" key="16">
    <source>
        <dbReference type="Proteomes" id="UP000298390"/>
    </source>
</evidence>
<dbReference type="InterPro" id="IPR002401">
    <property type="entry name" value="Cyt_P450_E_grp-I"/>
</dbReference>
<feature type="signal peptide" evidence="14">
    <location>
        <begin position="1"/>
        <end position="21"/>
    </location>
</feature>
<comment type="caution">
    <text evidence="15">The sequence shown here is derived from an EMBL/GenBank/DDBJ whole genome shotgun (WGS) entry which is preliminary data.</text>
</comment>
<keyword evidence="12" id="KW-0472">Membrane</keyword>
<feature type="region of interest" description="Disordered" evidence="13">
    <location>
        <begin position="32"/>
        <end position="54"/>
    </location>
</feature>
<dbReference type="Gene3D" id="1.10.630.10">
    <property type="entry name" value="Cytochrome P450"/>
    <property type="match status" value="1"/>
</dbReference>
<accession>A0A4Y9YKY4</accession>
<evidence type="ECO:0000256" key="1">
    <source>
        <dbReference type="ARBA" id="ARBA00001971"/>
    </source>
</evidence>
<evidence type="ECO:0000256" key="11">
    <source>
        <dbReference type="ARBA" id="ARBA00023033"/>
    </source>
</evidence>
<dbReference type="AlphaFoldDB" id="A0A4Y9YKY4"/>
<dbReference type="PRINTS" id="PR00463">
    <property type="entry name" value="EP450I"/>
</dbReference>
<dbReference type="Pfam" id="PF00067">
    <property type="entry name" value="p450"/>
    <property type="match status" value="1"/>
</dbReference>
<dbReference type="SUPFAM" id="SSF48264">
    <property type="entry name" value="Cytochrome P450"/>
    <property type="match status" value="1"/>
</dbReference>
<comment type="similarity">
    <text evidence="4">Belongs to the cytochrome P450 family.</text>
</comment>
<keyword evidence="6" id="KW-0812">Transmembrane</keyword>
<dbReference type="GO" id="GO:0005506">
    <property type="term" value="F:iron ion binding"/>
    <property type="evidence" value="ECO:0007669"/>
    <property type="project" value="InterPro"/>
</dbReference>
<sequence>MPDSLSLAPLLGLLLCAAVYALLPAHLKARRPAAPPRARRRPSSRPRSPGCTRGKCTLNGARRDLIYIRVFGNPILVVNSAKAASDLLDKRSSIYSSRPYRTMVSKLMGWDWLFSTVPYGPWWKQHRTLFHQYFNTNTAPNYHPVQFKETCVMLQNLLTTPDNLAHHIRRTAAAIIMQIIYGHSVVPEGDVFVTLADRALETLGHAGIFGTYLVDYLPLLRYVPAWMPGAAFKRKALEWRRLNRAMLNEPYAMVKERTARGTAVPCFATAEVERWVQSGQDPEHERVIKGVAATAYAAGADTVRTALLTVSAIQAFFLAATVYPDMYKRCQAELDRVVGPDRLPTLADRHLLPYVDWVVWECLRWNPVAPLGVAHSLTEDDVYDGYRIPGGTTVLPNTWGILHDEAAYPDPHRFAPEALRRREDERGARRQRAAARGLRVRQTDMPRTVARDGQHMDRSRHCRCGVRYLEGAGRARRAYRAVGRVYVYDAQPTAAVPM</sequence>
<proteinExistence type="inferred from homology"/>
<keyword evidence="9" id="KW-0560">Oxidoreductase</keyword>
<dbReference type="PANTHER" id="PTHR46300">
    <property type="entry name" value="P450, PUTATIVE (EUROFUNG)-RELATED-RELATED"/>
    <property type="match status" value="1"/>
</dbReference>
<dbReference type="EMBL" id="SEKV01000169">
    <property type="protein sequence ID" value="TFY62373.1"/>
    <property type="molecule type" value="Genomic_DNA"/>
</dbReference>
<dbReference type="GO" id="GO:0004497">
    <property type="term" value="F:monooxygenase activity"/>
    <property type="evidence" value="ECO:0007669"/>
    <property type="project" value="UniProtKB-KW"/>
</dbReference>
<dbReference type="InterPro" id="IPR036396">
    <property type="entry name" value="Cyt_P450_sf"/>
</dbReference>